<sequence length="494" mass="53646">MGGRAEDKIEGVKSAVMPSRSDSQTSDTEMDQEKDIAVVGIGCNFPGGEGLDNFWKVLLEGRNCVVPIPRERFDMGPWYDADENKPGKSRTFKAALIEGFNEFDHRLFGISDSEVEQMDPQQKQLLQCVYRALENAGLPLEKASGTRTGVFFGLMNRDYETNASHVHPSVINHWTGTGLAMSIAANRVSYIFNFTGPSLTIDSACSSSLVALHLACQAIRQGDCEMAVCGGVSVILEPRVFVALSKAKMISPDGSSKPFSNKANGYGRGEGCGVVLLKPLKKALEDHDYIWGIISKTAVNQDGHSVSPITKPSMSQQEQLLRQIYTATDLVNVQYIEAHGTGTPIGDPTEARSISNIIAKSRPHHIDTLCIGSVKSNIGHTESAAGVAGLIKVLLMMKHKTIVPSVFYSEETASVDAKALNIKVPKEVEKWEPKGNKVAGINNFGFGGTNAHAIVKDYKQTGITPKNNQVSLYALFRHWGVKPDAILGHSVVFR</sequence>
<dbReference type="InterPro" id="IPR032821">
    <property type="entry name" value="PKS_assoc"/>
</dbReference>
<dbReference type="Proteomes" id="UP001497482">
    <property type="component" value="Chromosome 21"/>
</dbReference>
<evidence type="ECO:0000256" key="4">
    <source>
        <dbReference type="RuleBase" id="RU003694"/>
    </source>
</evidence>
<proteinExistence type="inferred from homology"/>
<dbReference type="InterPro" id="IPR018201">
    <property type="entry name" value="Ketoacyl_synth_AS"/>
</dbReference>
<keyword evidence="8" id="KW-1185">Reference proteome</keyword>
<evidence type="ECO:0000256" key="3">
    <source>
        <dbReference type="ARBA" id="ARBA00022679"/>
    </source>
</evidence>
<dbReference type="AlphaFoldDB" id="A0AAV2L733"/>
<name>A0AAV2L733_KNICA</name>
<feature type="domain" description="Ketosynthase family 3 (KS3)" evidence="6">
    <location>
        <begin position="33"/>
        <end position="457"/>
    </location>
</feature>
<dbReference type="CDD" id="cd00833">
    <property type="entry name" value="PKS"/>
    <property type="match status" value="1"/>
</dbReference>
<dbReference type="InterPro" id="IPR020841">
    <property type="entry name" value="PKS_Beta-ketoAc_synthase_dom"/>
</dbReference>
<evidence type="ECO:0000313" key="7">
    <source>
        <dbReference type="EMBL" id="CAL1597276.1"/>
    </source>
</evidence>
<keyword evidence="2" id="KW-0597">Phosphoprotein</keyword>
<evidence type="ECO:0000256" key="5">
    <source>
        <dbReference type="SAM" id="MobiDB-lite"/>
    </source>
</evidence>
<dbReference type="Gene3D" id="3.40.47.10">
    <property type="match status" value="1"/>
</dbReference>
<dbReference type="PROSITE" id="PS00606">
    <property type="entry name" value="KS3_1"/>
    <property type="match status" value="1"/>
</dbReference>
<dbReference type="PROSITE" id="PS52004">
    <property type="entry name" value="KS3_2"/>
    <property type="match status" value="1"/>
</dbReference>
<feature type="region of interest" description="Disordered" evidence="5">
    <location>
        <begin position="1"/>
        <end position="31"/>
    </location>
</feature>
<organism evidence="7 8">
    <name type="scientific">Knipowitschia caucasica</name>
    <name type="common">Caucasian dwarf goby</name>
    <name type="synonym">Pomatoschistus caucasicus</name>
    <dbReference type="NCBI Taxonomy" id="637954"/>
    <lineage>
        <taxon>Eukaryota</taxon>
        <taxon>Metazoa</taxon>
        <taxon>Chordata</taxon>
        <taxon>Craniata</taxon>
        <taxon>Vertebrata</taxon>
        <taxon>Euteleostomi</taxon>
        <taxon>Actinopterygii</taxon>
        <taxon>Neopterygii</taxon>
        <taxon>Teleostei</taxon>
        <taxon>Neoteleostei</taxon>
        <taxon>Acanthomorphata</taxon>
        <taxon>Gobiaria</taxon>
        <taxon>Gobiiformes</taxon>
        <taxon>Gobioidei</taxon>
        <taxon>Gobiidae</taxon>
        <taxon>Gobiinae</taxon>
        <taxon>Knipowitschia</taxon>
    </lineage>
</organism>
<dbReference type="InterPro" id="IPR014031">
    <property type="entry name" value="Ketoacyl_synth_C"/>
</dbReference>
<dbReference type="InterPro" id="IPR014030">
    <property type="entry name" value="Ketoacyl_synth_N"/>
</dbReference>
<protein>
    <recommendedName>
        <fullName evidence="6">Ketosynthase family 3 (KS3) domain-containing protein</fullName>
    </recommendedName>
</protein>
<evidence type="ECO:0000256" key="2">
    <source>
        <dbReference type="ARBA" id="ARBA00022553"/>
    </source>
</evidence>
<dbReference type="Pfam" id="PF00109">
    <property type="entry name" value="ketoacyl-synt"/>
    <property type="match status" value="1"/>
</dbReference>
<evidence type="ECO:0000259" key="6">
    <source>
        <dbReference type="PROSITE" id="PS52004"/>
    </source>
</evidence>
<evidence type="ECO:0000313" key="8">
    <source>
        <dbReference type="Proteomes" id="UP001497482"/>
    </source>
</evidence>
<dbReference type="Pfam" id="PF16197">
    <property type="entry name" value="KAsynt_C_assoc"/>
    <property type="match status" value="1"/>
</dbReference>
<evidence type="ECO:0000256" key="1">
    <source>
        <dbReference type="ARBA" id="ARBA00022450"/>
    </source>
</evidence>
<dbReference type="PANTHER" id="PTHR43775:SF37">
    <property type="entry name" value="SI:DKEY-61P9.11"/>
    <property type="match status" value="1"/>
</dbReference>
<gene>
    <name evidence="7" type="ORF">KC01_LOCUS25794</name>
</gene>
<feature type="compositionally biased region" description="Basic and acidic residues" evidence="5">
    <location>
        <begin position="1"/>
        <end position="11"/>
    </location>
</feature>
<dbReference type="PANTHER" id="PTHR43775">
    <property type="entry name" value="FATTY ACID SYNTHASE"/>
    <property type="match status" value="1"/>
</dbReference>
<dbReference type="GO" id="GO:0006633">
    <property type="term" value="P:fatty acid biosynthetic process"/>
    <property type="evidence" value="ECO:0007669"/>
    <property type="project" value="InterPro"/>
</dbReference>
<dbReference type="SUPFAM" id="SSF53901">
    <property type="entry name" value="Thiolase-like"/>
    <property type="match status" value="1"/>
</dbReference>
<dbReference type="EMBL" id="OZ035843">
    <property type="protein sequence ID" value="CAL1597276.1"/>
    <property type="molecule type" value="Genomic_DNA"/>
</dbReference>
<comment type="similarity">
    <text evidence="4">Belongs to the thiolase-like superfamily. Beta-ketoacyl-ACP synthases family.</text>
</comment>
<dbReference type="InterPro" id="IPR050091">
    <property type="entry name" value="PKS_NRPS_Biosynth_Enz"/>
</dbReference>
<keyword evidence="3 4" id="KW-0808">Transferase</keyword>
<dbReference type="SMART" id="SM00825">
    <property type="entry name" value="PKS_KS"/>
    <property type="match status" value="1"/>
</dbReference>
<reference evidence="7 8" key="1">
    <citation type="submission" date="2024-04" db="EMBL/GenBank/DDBJ databases">
        <authorList>
            <person name="Waldvogel A.-M."/>
            <person name="Schoenle A."/>
        </authorList>
    </citation>
    <scope>NUCLEOTIDE SEQUENCE [LARGE SCALE GENOMIC DNA]</scope>
</reference>
<dbReference type="Pfam" id="PF02801">
    <property type="entry name" value="Ketoacyl-synt_C"/>
    <property type="match status" value="1"/>
</dbReference>
<accession>A0AAV2L733</accession>
<dbReference type="GO" id="GO:0004315">
    <property type="term" value="F:3-oxoacyl-[acyl-carrier-protein] synthase activity"/>
    <property type="evidence" value="ECO:0007669"/>
    <property type="project" value="InterPro"/>
</dbReference>
<dbReference type="GO" id="GO:0004312">
    <property type="term" value="F:fatty acid synthase activity"/>
    <property type="evidence" value="ECO:0007669"/>
    <property type="project" value="TreeGrafter"/>
</dbReference>
<dbReference type="InterPro" id="IPR016039">
    <property type="entry name" value="Thiolase-like"/>
</dbReference>
<keyword evidence="1" id="KW-0596">Phosphopantetheine</keyword>